<protein>
    <submittedName>
        <fullName evidence="2">Uncharacterized protein (DUF1330 family)</fullName>
    </submittedName>
</protein>
<evidence type="ECO:0000259" key="1">
    <source>
        <dbReference type="Pfam" id="PF07045"/>
    </source>
</evidence>
<accession>A0ABU0IVQ0</accession>
<proteinExistence type="predicted"/>
<evidence type="ECO:0000313" key="3">
    <source>
        <dbReference type="Proteomes" id="UP001228905"/>
    </source>
</evidence>
<feature type="domain" description="DUF1330" evidence="1">
    <location>
        <begin position="5"/>
        <end position="98"/>
    </location>
</feature>
<dbReference type="Proteomes" id="UP001228905">
    <property type="component" value="Unassembled WGS sequence"/>
</dbReference>
<dbReference type="EMBL" id="JAUSVS010000009">
    <property type="protein sequence ID" value="MDQ0466088.1"/>
    <property type="molecule type" value="Genomic_DNA"/>
</dbReference>
<reference evidence="2 3" key="1">
    <citation type="submission" date="2023-07" db="EMBL/GenBank/DDBJ databases">
        <title>Genomic Encyclopedia of Type Strains, Phase IV (KMG-IV): sequencing the most valuable type-strain genomes for metagenomic binning, comparative biology and taxonomic classification.</title>
        <authorList>
            <person name="Goeker M."/>
        </authorList>
    </citation>
    <scope>NUCLEOTIDE SEQUENCE [LARGE SCALE GENOMIC DNA]</scope>
    <source>
        <strain evidence="2 3">DSM 18695</strain>
    </source>
</reference>
<dbReference type="InterPro" id="IPR010753">
    <property type="entry name" value="DUF1330"/>
</dbReference>
<sequence length="98" mass="10977">MSAKPAYVVMIRERMTDPDEFEQYRQLAPKARGPHNIVPLAFYGAQQVLEGPPAEGTVVLKFDSVDAARAWYDSPAYQEALVHRLKGADYRVIIVEGV</sequence>
<dbReference type="Gene3D" id="3.30.70.100">
    <property type="match status" value="1"/>
</dbReference>
<dbReference type="SUPFAM" id="SSF54909">
    <property type="entry name" value="Dimeric alpha+beta barrel"/>
    <property type="match status" value="1"/>
</dbReference>
<evidence type="ECO:0000313" key="2">
    <source>
        <dbReference type="EMBL" id="MDQ0466088.1"/>
    </source>
</evidence>
<comment type="caution">
    <text evidence="2">The sequence shown here is derived from an EMBL/GenBank/DDBJ whole genome shotgun (WGS) entry which is preliminary data.</text>
</comment>
<keyword evidence="3" id="KW-1185">Reference proteome</keyword>
<dbReference type="RefSeq" id="WP_307351921.1">
    <property type="nucleotide sequence ID" value="NZ_JAUSVS010000009.1"/>
</dbReference>
<dbReference type="InterPro" id="IPR011008">
    <property type="entry name" value="Dimeric_a/b-barrel"/>
</dbReference>
<name>A0ABU0IVQ0_9CAUL</name>
<organism evidence="2 3">
    <name type="scientific">Caulobacter ginsengisoli</name>
    <dbReference type="NCBI Taxonomy" id="400775"/>
    <lineage>
        <taxon>Bacteria</taxon>
        <taxon>Pseudomonadati</taxon>
        <taxon>Pseudomonadota</taxon>
        <taxon>Alphaproteobacteria</taxon>
        <taxon>Caulobacterales</taxon>
        <taxon>Caulobacteraceae</taxon>
        <taxon>Caulobacter</taxon>
    </lineage>
</organism>
<gene>
    <name evidence="2" type="ORF">QO010_003881</name>
</gene>
<dbReference type="Pfam" id="PF07045">
    <property type="entry name" value="DUF1330"/>
    <property type="match status" value="1"/>
</dbReference>